<evidence type="ECO:0000313" key="2">
    <source>
        <dbReference type="Proteomes" id="UP000326570"/>
    </source>
</evidence>
<evidence type="ECO:0000313" key="1">
    <source>
        <dbReference type="EMBL" id="KAA9338900.1"/>
    </source>
</evidence>
<comment type="caution">
    <text evidence="1">The sequence shown here is derived from an EMBL/GenBank/DDBJ whole genome shotgun (WGS) entry which is preliminary data.</text>
</comment>
<gene>
    <name evidence="1" type="ORF">F0P94_08905</name>
</gene>
<dbReference type="Pfam" id="PF13585">
    <property type="entry name" value="CHU_C"/>
    <property type="match status" value="1"/>
</dbReference>
<dbReference type="Proteomes" id="UP000326570">
    <property type="component" value="Unassembled WGS sequence"/>
</dbReference>
<protein>
    <submittedName>
        <fullName evidence="1">Gliding motility-associated C-terminal domain-containing protein</fullName>
    </submittedName>
</protein>
<dbReference type="InterPro" id="IPR026341">
    <property type="entry name" value="T9SS_type_B"/>
</dbReference>
<dbReference type="InterPro" id="IPR013783">
    <property type="entry name" value="Ig-like_fold"/>
</dbReference>
<reference evidence="1 2" key="1">
    <citation type="submission" date="2019-09" db="EMBL/GenBank/DDBJ databases">
        <title>Genome sequence of Adhaeribacter sp. M2.</title>
        <authorList>
            <person name="Srinivasan S."/>
        </authorList>
    </citation>
    <scope>NUCLEOTIDE SEQUENCE [LARGE SCALE GENOMIC DNA]</scope>
    <source>
        <strain evidence="1 2">M2</strain>
    </source>
</reference>
<dbReference type="InterPro" id="IPR036116">
    <property type="entry name" value="FN3_sf"/>
</dbReference>
<dbReference type="AlphaFoldDB" id="A0A5N1IX54"/>
<dbReference type="SUPFAM" id="SSF49265">
    <property type="entry name" value="Fibronectin type III"/>
    <property type="match status" value="1"/>
</dbReference>
<dbReference type="Gene3D" id="2.60.40.10">
    <property type="entry name" value="Immunoglobulins"/>
    <property type="match status" value="2"/>
</dbReference>
<dbReference type="NCBIfam" id="TIGR04131">
    <property type="entry name" value="Bac_Flav_CTERM"/>
    <property type="match status" value="1"/>
</dbReference>
<proteinExistence type="predicted"/>
<name>A0A5N1IX54_9BACT</name>
<organism evidence="1 2">
    <name type="scientific">Adhaeribacter soli</name>
    <dbReference type="NCBI Taxonomy" id="2607655"/>
    <lineage>
        <taxon>Bacteria</taxon>
        <taxon>Pseudomonadati</taxon>
        <taxon>Bacteroidota</taxon>
        <taxon>Cytophagia</taxon>
        <taxon>Cytophagales</taxon>
        <taxon>Hymenobacteraceae</taxon>
        <taxon>Adhaeribacter</taxon>
    </lineage>
</organism>
<accession>A0A5N1IX54</accession>
<dbReference type="EMBL" id="VTWT01000004">
    <property type="protein sequence ID" value="KAA9338900.1"/>
    <property type="molecule type" value="Genomic_DNA"/>
</dbReference>
<sequence length="925" mass="102887">MRRKPTVWQKCFFSLLVVWGIYFLVLPKALATHIRAGEITAKSDTAVNNPNPLKYYFKLVTYVDPRPGIPDDQATLFFGDGTSQTVGKFSDVPIAPDINRRVFYFEHIYSAAGRSYDVVYNEENRNSSIINIASSSTNSFYIRTRVSIFPQIGINRSPQFSVPPIDWAAQGQIFVHFPGAYDLDQDSLSYRLVVPQRNSGLSTAPVAADVFSYRYPNDPSFGGNTVTDPVTGVTPGQPVRFDLNAHTGEIRWNAPNMIGEYNIALVVEEWKVVPGRGAIKLGEVTRDMQIRVRGTVNQRPILQVPNDTCVVAGTLIRSVVKATDSNGDPLTLNAYSGILPPATFVQTAPTSGTFQWQTRCADISEQPYQVVFKVTDNPGQGETPLVDLKAWNITVVGPAPTGLTATPQPNRQILLTWNQYTVAGCANAEKILIYRRENLANFVPTTCQTGVPASTGYQKIGEVGPNITSFTDNNNGQGLRPGANYCYLIYAQFPAPKRGESLASLEVCAEVPILGTALTNVTVTETSLTNGKIQVRWSKPLGDLSQFTGPYQYRLQRAIGVTDGQIYKQIFSSANLDDTAFVDQGLNTQDSAYHYRLDFYYTNNGVLELLESSQPASSVRLTAESVGETMQLNWTYQVPWNNEPRKHLIYREINQAFVLIDSVQAGPFSGSYTDRGTFNNEPLRFGRTYCYYVQTVGQFVNPKLPPVVRNNSERFCAVVRDTTAPCPPTLSLALLNCDSLQQVPFGPPFSNKLRWQPATGNECGNDVKEFKIYYQAREGESFEYVATTPATSFLHQNLPVPSGCYAVTAVDSSGNESRYSNIVCQDVCYFLELPNIITPNGDRANDTFRPRQSAFIRSVRYQVYNRWGVKVFDKTTGPTIDWDGTADDGNRLADGIYYYLAEIEFAGRDPKASRRTFKGWVEIVR</sequence>
<keyword evidence="2" id="KW-1185">Reference proteome</keyword>